<dbReference type="STRING" id="1349421.OI18_13200"/>
<comment type="subcellular location">
    <subcellularLocation>
        <location evidence="1">Membrane</location>
        <topology evidence="1">Multi-pass membrane protein</topology>
    </subcellularLocation>
</comment>
<feature type="domain" description="Cation efflux protein transmembrane" evidence="10">
    <location>
        <begin position="22"/>
        <end position="210"/>
    </location>
</feature>
<feature type="domain" description="Cation efflux protein cytoplasmic" evidence="11">
    <location>
        <begin position="216"/>
        <end position="289"/>
    </location>
</feature>
<evidence type="ECO:0000256" key="5">
    <source>
        <dbReference type="ARBA" id="ARBA00022906"/>
    </source>
</evidence>
<dbReference type="NCBIfam" id="TIGR01297">
    <property type="entry name" value="CDF"/>
    <property type="match status" value="1"/>
</dbReference>
<comment type="similarity">
    <text evidence="2">Belongs to the cation diffusion facilitator (CDF) transporter (TC 2.A.4) family. SLC30A subfamily.</text>
</comment>
<dbReference type="Pfam" id="PF01545">
    <property type="entry name" value="Cation_efflux"/>
    <property type="match status" value="1"/>
</dbReference>
<proteinExistence type="inferred from homology"/>
<sequence length="294" mass="32473">MGQHIHSKNSPHPHVHDTGNIAVAFVMNTLFAVVELAGGLITNSVAILSDALHDFGDSLSLGTAWYFQRKSRKASSESYNYGYLRFSLVGAFINAVVLLVGSIFIIHEAVSRLTKPVQPDPGGMIILAVLGIVVNGAAMLRLRKGSSVNEKMVSIHFLEDVLGWLAVMIGAVVMMFKDIPVLDPILSLAIAAFVLFNVYRNIKPAFQIILQGAPDGLGETEIRQLVVDGTEVLDLHDFHLWTLDGEHHILSMHIVVNRNMDLKNAEVLKENIKRKLHELHITHATIEVEYDPDH</sequence>
<feature type="transmembrane region" description="Helical" evidence="9">
    <location>
        <begin position="88"/>
        <end position="110"/>
    </location>
</feature>
<evidence type="ECO:0000259" key="10">
    <source>
        <dbReference type="Pfam" id="PF01545"/>
    </source>
</evidence>
<evidence type="ECO:0000256" key="9">
    <source>
        <dbReference type="SAM" id="Phobius"/>
    </source>
</evidence>
<evidence type="ECO:0000256" key="8">
    <source>
        <dbReference type="ARBA" id="ARBA00023136"/>
    </source>
</evidence>
<feature type="transmembrane region" description="Helical" evidence="9">
    <location>
        <begin position="122"/>
        <end position="142"/>
    </location>
</feature>
<dbReference type="InterPro" id="IPR002524">
    <property type="entry name" value="Cation_efflux"/>
</dbReference>
<dbReference type="EMBL" id="JSVC01000015">
    <property type="protein sequence ID" value="KIC94191.1"/>
    <property type="molecule type" value="Genomic_DNA"/>
</dbReference>
<evidence type="ECO:0000256" key="2">
    <source>
        <dbReference type="ARBA" id="ARBA00008873"/>
    </source>
</evidence>
<dbReference type="PANTHER" id="PTHR11562">
    <property type="entry name" value="CATION EFFLUX PROTEIN/ ZINC TRANSPORTER"/>
    <property type="match status" value="1"/>
</dbReference>
<evidence type="ECO:0000256" key="7">
    <source>
        <dbReference type="ARBA" id="ARBA00023065"/>
    </source>
</evidence>
<dbReference type="AlphaFoldDB" id="A0A0C1L3L8"/>
<accession>A0A0C1L3L8</accession>
<dbReference type="Gene3D" id="3.30.70.1350">
    <property type="entry name" value="Cation efflux protein, cytoplasmic domain"/>
    <property type="match status" value="1"/>
</dbReference>
<evidence type="ECO:0000256" key="6">
    <source>
        <dbReference type="ARBA" id="ARBA00022989"/>
    </source>
</evidence>
<dbReference type="GO" id="GO:0005385">
    <property type="term" value="F:zinc ion transmembrane transporter activity"/>
    <property type="evidence" value="ECO:0007669"/>
    <property type="project" value="TreeGrafter"/>
</dbReference>
<evidence type="ECO:0000313" key="13">
    <source>
        <dbReference type="Proteomes" id="UP000031408"/>
    </source>
</evidence>
<feature type="transmembrane region" description="Helical" evidence="9">
    <location>
        <begin position="181"/>
        <end position="199"/>
    </location>
</feature>
<dbReference type="Proteomes" id="UP000031408">
    <property type="component" value="Unassembled WGS sequence"/>
</dbReference>
<dbReference type="SUPFAM" id="SSF160240">
    <property type="entry name" value="Cation efflux protein cytoplasmic domain-like"/>
    <property type="match status" value="1"/>
</dbReference>
<evidence type="ECO:0000256" key="4">
    <source>
        <dbReference type="ARBA" id="ARBA00022692"/>
    </source>
</evidence>
<comment type="caution">
    <text evidence="12">The sequence shown here is derived from an EMBL/GenBank/DDBJ whole genome shotgun (WGS) entry which is preliminary data.</text>
</comment>
<keyword evidence="4 9" id="KW-0812">Transmembrane</keyword>
<keyword evidence="6 9" id="KW-1133">Transmembrane helix</keyword>
<keyword evidence="5" id="KW-0862">Zinc</keyword>
<reference evidence="12 13" key="1">
    <citation type="submission" date="2014-11" db="EMBL/GenBank/DDBJ databases">
        <title>Genome sequence of Flavihumibacter solisilvae 3-3.</title>
        <authorList>
            <person name="Zhou G."/>
            <person name="Li M."/>
            <person name="Wang G."/>
        </authorList>
    </citation>
    <scope>NUCLEOTIDE SEQUENCE [LARGE SCALE GENOMIC DNA]</scope>
    <source>
        <strain evidence="12 13">3-3</strain>
    </source>
</reference>
<dbReference type="InterPro" id="IPR027470">
    <property type="entry name" value="Cation_efflux_CTD"/>
</dbReference>
<keyword evidence="7" id="KW-0406">Ion transport</keyword>
<dbReference type="Pfam" id="PF16916">
    <property type="entry name" value="ZT_dimer"/>
    <property type="match status" value="1"/>
</dbReference>
<dbReference type="PANTHER" id="PTHR11562:SF17">
    <property type="entry name" value="RE54080P-RELATED"/>
    <property type="match status" value="1"/>
</dbReference>
<gene>
    <name evidence="12" type="ORF">OI18_13200</name>
</gene>
<dbReference type="GO" id="GO:0005886">
    <property type="term" value="C:plasma membrane"/>
    <property type="evidence" value="ECO:0007669"/>
    <property type="project" value="TreeGrafter"/>
</dbReference>
<keyword evidence="5" id="KW-0864">Zinc transport</keyword>
<keyword evidence="13" id="KW-1185">Reference proteome</keyword>
<protein>
    <submittedName>
        <fullName evidence="12">Cobalt transporter</fullName>
    </submittedName>
</protein>
<evidence type="ECO:0000313" key="12">
    <source>
        <dbReference type="EMBL" id="KIC94191.1"/>
    </source>
</evidence>
<feature type="transmembrane region" description="Helical" evidence="9">
    <location>
        <begin position="21"/>
        <end position="41"/>
    </location>
</feature>
<organism evidence="12 13">
    <name type="scientific">Flavihumibacter solisilvae</name>
    <dbReference type="NCBI Taxonomy" id="1349421"/>
    <lineage>
        <taxon>Bacteria</taxon>
        <taxon>Pseudomonadati</taxon>
        <taxon>Bacteroidota</taxon>
        <taxon>Chitinophagia</taxon>
        <taxon>Chitinophagales</taxon>
        <taxon>Chitinophagaceae</taxon>
        <taxon>Flavihumibacter</taxon>
    </lineage>
</organism>
<keyword evidence="3" id="KW-0813">Transport</keyword>
<dbReference type="Gene3D" id="1.20.1510.10">
    <property type="entry name" value="Cation efflux protein transmembrane domain"/>
    <property type="match status" value="1"/>
</dbReference>
<dbReference type="InterPro" id="IPR050681">
    <property type="entry name" value="CDF/SLC30A"/>
</dbReference>
<evidence type="ECO:0000256" key="1">
    <source>
        <dbReference type="ARBA" id="ARBA00004141"/>
    </source>
</evidence>
<evidence type="ECO:0000259" key="11">
    <source>
        <dbReference type="Pfam" id="PF16916"/>
    </source>
</evidence>
<dbReference type="InterPro" id="IPR036837">
    <property type="entry name" value="Cation_efflux_CTD_sf"/>
</dbReference>
<name>A0A0C1L3L8_9BACT</name>
<dbReference type="InterPro" id="IPR027469">
    <property type="entry name" value="Cation_efflux_TMD_sf"/>
</dbReference>
<dbReference type="SUPFAM" id="SSF161111">
    <property type="entry name" value="Cation efflux protein transmembrane domain-like"/>
    <property type="match status" value="1"/>
</dbReference>
<dbReference type="InterPro" id="IPR058533">
    <property type="entry name" value="Cation_efflux_TM"/>
</dbReference>
<evidence type="ECO:0000256" key="3">
    <source>
        <dbReference type="ARBA" id="ARBA00022448"/>
    </source>
</evidence>
<feature type="transmembrane region" description="Helical" evidence="9">
    <location>
        <begin position="154"/>
        <end position="175"/>
    </location>
</feature>
<keyword evidence="8 9" id="KW-0472">Membrane</keyword>